<sequence>MNRTFQTPLRFLGFLLISTFCLQACTSLEPPNSEEITFTLTVENTGYFGARPEILTPQELHFLTPEQVSNFTAYMSNPAFENIKPHQRLFNFLRTYNDQFQYEADTLIASQSLALKSGNCLSLAILTSALAKTVDLEIDYQLMDDVPVYELNGTIVTKGLHIRTILYDPGFAGEPGVDYLFKPGIKIDYFPTGRSRFIANLDENDYLAMYYQNIAAAAIANNDSNIAYWYAMESLKFVPDNSNAINMLAIINRRVDNLEIAEQLYLYGIELAGEKLTLLKNYRILLSSSGRTEEAEHLQREIDSMQDSSPFEWFQLARNAYDEGDLSGAIRYYQRALDLAPYLHEAHLAIAQINYELGNLGRAENALENAIANVNKVSTRNLYQAKLFTLTSEITN</sequence>
<keyword evidence="1" id="KW-0802">TPR repeat</keyword>
<dbReference type="Pfam" id="PF14559">
    <property type="entry name" value="TPR_19"/>
    <property type="match status" value="1"/>
</dbReference>
<evidence type="ECO:0000313" key="4">
    <source>
        <dbReference type="Proteomes" id="UP000228987"/>
    </source>
</evidence>
<organism evidence="3 4">
    <name type="scientific">SAR86 cluster bacterium</name>
    <dbReference type="NCBI Taxonomy" id="2030880"/>
    <lineage>
        <taxon>Bacteria</taxon>
        <taxon>Pseudomonadati</taxon>
        <taxon>Pseudomonadota</taxon>
        <taxon>Gammaproteobacteria</taxon>
        <taxon>SAR86 cluster</taxon>
    </lineage>
</organism>
<gene>
    <name evidence="3" type="ORF">COA71_12535</name>
</gene>
<dbReference type="InterPro" id="IPR019734">
    <property type="entry name" value="TPR_rpt"/>
</dbReference>
<evidence type="ECO:0000256" key="2">
    <source>
        <dbReference type="SAM" id="SignalP"/>
    </source>
</evidence>
<evidence type="ECO:0000256" key="1">
    <source>
        <dbReference type="PROSITE-ProRule" id="PRU00339"/>
    </source>
</evidence>
<feature type="repeat" description="TPR" evidence="1">
    <location>
        <begin position="310"/>
        <end position="343"/>
    </location>
</feature>
<dbReference type="SMART" id="SM00028">
    <property type="entry name" value="TPR"/>
    <property type="match status" value="4"/>
</dbReference>
<accession>A0A2A5C8C0</accession>
<dbReference type="AlphaFoldDB" id="A0A2A5C8C0"/>
<proteinExistence type="predicted"/>
<dbReference type="Proteomes" id="UP000228987">
    <property type="component" value="Unassembled WGS sequence"/>
</dbReference>
<dbReference type="Gene3D" id="1.25.40.10">
    <property type="entry name" value="Tetratricopeptide repeat domain"/>
    <property type="match status" value="1"/>
</dbReference>
<dbReference type="PROSITE" id="PS50005">
    <property type="entry name" value="TPR"/>
    <property type="match status" value="1"/>
</dbReference>
<feature type="chain" id="PRO_5012381968" evidence="2">
    <location>
        <begin position="25"/>
        <end position="396"/>
    </location>
</feature>
<feature type="signal peptide" evidence="2">
    <location>
        <begin position="1"/>
        <end position="24"/>
    </location>
</feature>
<keyword evidence="2" id="KW-0732">Signal</keyword>
<dbReference type="InterPro" id="IPR011990">
    <property type="entry name" value="TPR-like_helical_dom_sf"/>
</dbReference>
<evidence type="ECO:0000313" key="3">
    <source>
        <dbReference type="EMBL" id="PCJ39993.1"/>
    </source>
</evidence>
<reference evidence="4" key="1">
    <citation type="submission" date="2017-08" db="EMBL/GenBank/DDBJ databases">
        <title>A dynamic microbial community with high functional redundancy inhabits the cold, oxic subseafloor aquifer.</title>
        <authorList>
            <person name="Tully B.J."/>
            <person name="Wheat C.G."/>
            <person name="Glazer B.T."/>
            <person name="Huber J.A."/>
        </authorList>
    </citation>
    <scope>NUCLEOTIDE SEQUENCE [LARGE SCALE GENOMIC DNA]</scope>
</reference>
<protein>
    <submittedName>
        <fullName evidence="3">Uncharacterized protein</fullName>
    </submittedName>
</protein>
<name>A0A2A5C8C0_9GAMM</name>
<dbReference type="EMBL" id="NVWI01000011">
    <property type="protein sequence ID" value="PCJ39993.1"/>
    <property type="molecule type" value="Genomic_DNA"/>
</dbReference>
<dbReference type="SUPFAM" id="SSF48452">
    <property type="entry name" value="TPR-like"/>
    <property type="match status" value="1"/>
</dbReference>
<comment type="caution">
    <text evidence="3">The sequence shown here is derived from an EMBL/GenBank/DDBJ whole genome shotgun (WGS) entry which is preliminary data.</text>
</comment>